<dbReference type="AlphaFoldDB" id="A0A6N4V7V4"/>
<reference evidence="1 2" key="1">
    <citation type="journal article" date="2019" name="Emerg. Microbes Infect.">
        <title>Comprehensive subspecies identification of 175 nontuberculous mycobacteria species based on 7547 genomic profiles.</title>
        <authorList>
            <person name="Matsumoto Y."/>
            <person name="Kinjo T."/>
            <person name="Motooka D."/>
            <person name="Nabeya D."/>
            <person name="Jung N."/>
            <person name="Uechi K."/>
            <person name="Horii T."/>
            <person name="Iida T."/>
            <person name="Fujita J."/>
            <person name="Nakamura S."/>
        </authorList>
    </citation>
    <scope>NUCLEOTIDE SEQUENCE [LARGE SCALE GENOMIC DNA]</scope>
    <source>
        <strain evidence="1 2">JCM 12603</strain>
    </source>
</reference>
<sequence length="204" mass="22371">MTGSAPALRRILGRRAPPGHGAELLHCELCGAPVADMHRHLLDERSGAPLCVCHPCTVLFDRPAAGGDHYRLIPDRRVRMAPFPTKGLGVPVGLAYLVAQPDGVVVANYPNPLGSTHYEVEPQQWRDVVGQRPELDGLAPTVEAVLINTVHGAEQHWIVPIDDCYRLVAIIRTHWRGLSGGNEVWPAIDAFFDELPRGNRHFGI</sequence>
<evidence type="ECO:0000313" key="1">
    <source>
        <dbReference type="EMBL" id="BBX51792.1"/>
    </source>
</evidence>
<dbReference type="InterPro" id="IPR045991">
    <property type="entry name" value="DUF5947"/>
</dbReference>
<dbReference type="EMBL" id="AP022570">
    <property type="protein sequence ID" value="BBX51792.1"/>
    <property type="molecule type" value="Genomic_DNA"/>
</dbReference>
<evidence type="ECO:0000313" key="2">
    <source>
        <dbReference type="Proteomes" id="UP000466785"/>
    </source>
</evidence>
<keyword evidence="2" id="KW-1185">Reference proteome</keyword>
<dbReference type="Proteomes" id="UP000466785">
    <property type="component" value="Chromosome"/>
</dbReference>
<organism evidence="1 2">
    <name type="scientific">Mycolicibacterium poriferae</name>
    <dbReference type="NCBI Taxonomy" id="39694"/>
    <lineage>
        <taxon>Bacteria</taxon>
        <taxon>Bacillati</taxon>
        <taxon>Actinomycetota</taxon>
        <taxon>Actinomycetes</taxon>
        <taxon>Mycobacteriales</taxon>
        <taxon>Mycobacteriaceae</taxon>
        <taxon>Mycolicibacterium</taxon>
    </lineage>
</organism>
<dbReference type="Pfam" id="PF19372">
    <property type="entry name" value="DUF5947"/>
    <property type="match status" value="1"/>
</dbReference>
<protein>
    <submittedName>
        <fullName evidence="1">Uncharacterized protein</fullName>
    </submittedName>
</protein>
<accession>A0A6N4V7V4</accession>
<name>A0A6N4V7V4_9MYCO</name>
<dbReference type="KEGG" id="mpof:MPOR_28180"/>
<proteinExistence type="predicted"/>
<dbReference type="RefSeq" id="WP_163674580.1">
    <property type="nucleotide sequence ID" value="NZ_AP022570.1"/>
</dbReference>
<gene>
    <name evidence="1" type="ORF">MPOR_28180</name>
</gene>